<feature type="transmembrane region" description="Helical" evidence="1">
    <location>
        <begin position="62"/>
        <end position="79"/>
    </location>
</feature>
<feature type="transmembrane region" description="Helical" evidence="1">
    <location>
        <begin position="158"/>
        <end position="178"/>
    </location>
</feature>
<sequence length="188" mass="21058">MPSPVGHSLAGICGYILVQPHIPKYQRLSCLFTSVFIANAPDVDILAGILLRGEPGIFHRQATHSLILAIIVGVLTALIAKSIKFKHWNWFSLWIGGLYAGHIFLDLMVADDAPPSGVQLFWPFTSDYFIFPLTIFGGFNYGGSGLFGFLFSLFSFQNLIFVLQEIVILVPCIWFIWYGKKYLIKKPT</sequence>
<feature type="transmembrane region" description="Helical" evidence="1">
    <location>
        <begin position="91"/>
        <end position="109"/>
    </location>
</feature>
<keyword evidence="1" id="KW-1133">Transmembrane helix</keyword>
<proteinExistence type="predicted"/>
<accession>U7QJ22</accession>
<dbReference type="EMBL" id="AUZM01000016">
    <property type="protein sequence ID" value="ERT07954.1"/>
    <property type="molecule type" value="Genomic_DNA"/>
</dbReference>
<organism evidence="2 3">
    <name type="scientific">Lyngbya aestuarii BL J</name>
    <dbReference type="NCBI Taxonomy" id="1348334"/>
    <lineage>
        <taxon>Bacteria</taxon>
        <taxon>Bacillati</taxon>
        <taxon>Cyanobacteriota</taxon>
        <taxon>Cyanophyceae</taxon>
        <taxon>Oscillatoriophycideae</taxon>
        <taxon>Oscillatoriales</taxon>
        <taxon>Microcoleaceae</taxon>
        <taxon>Lyngbya</taxon>
    </lineage>
</organism>
<keyword evidence="3" id="KW-1185">Reference proteome</keyword>
<evidence type="ECO:0000256" key="1">
    <source>
        <dbReference type="SAM" id="Phobius"/>
    </source>
</evidence>
<gene>
    <name evidence="2" type="ORF">M595_2132</name>
</gene>
<evidence type="ECO:0008006" key="4">
    <source>
        <dbReference type="Google" id="ProtNLM"/>
    </source>
</evidence>
<name>U7QJ22_9CYAN</name>
<reference evidence="2 3" key="1">
    <citation type="journal article" date="2013" name="Front. Microbiol.">
        <title>Comparative genomic analyses of the cyanobacterium, Lyngbya aestuarii BL J, a powerful hydrogen producer.</title>
        <authorList>
            <person name="Kothari A."/>
            <person name="Vaughn M."/>
            <person name="Garcia-Pichel F."/>
        </authorList>
    </citation>
    <scope>NUCLEOTIDE SEQUENCE [LARGE SCALE GENOMIC DNA]</scope>
    <source>
        <strain evidence="2 3">BL J</strain>
    </source>
</reference>
<keyword evidence="1" id="KW-0812">Transmembrane</keyword>
<evidence type="ECO:0000313" key="2">
    <source>
        <dbReference type="EMBL" id="ERT07954.1"/>
    </source>
</evidence>
<protein>
    <recommendedName>
        <fullName evidence="4">Metal-dependent hydrolase</fullName>
    </recommendedName>
</protein>
<dbReference type="Proteomes" id="UP000017127">
    <property type="component" value="Unassembled WGS sequence"/>
</dbReference>
<dbReference type="Pfam" id="PF04307">
    <property type="entry name" value="YdjM"/>
    <property type="match status" value="1"/>
</dbReference>
<dbReference type="OrthoDB" id="454032at2"/>
<keyword evidence="1" id="KW-0472">Membrane</keyword>
<comment type="caution">
    <text evidence="2">The sequence shown here is derived from an EMBL/GenBank/DDBJ whole genome shotgun (WGS) entry which is preliminary data.</text>
</comment>
<dbReference type="InterPro" id="IPR007404">
    <property type="entry name" value="YdjM-like"/>
</dbReference>
<dbReference type="RefSeq" id="WP_023065910.1">
    <property type="nucleotide sequence ID" value="NZ_AUZM01000016.1"/>
</dbReference>
<feature type="transmembrane region" description="Helical" evidence="1">
    <location>
        <begin position="129"/>
        <end position="151"/>
    </location>
</feature>
<evidence type="ECO:0000313" key="3">
    <source>
        <dbReference type="Proteomes" id="UP000017127"/>
    </source>
</evidence>
<dbReference type="AlphaFoldDB" id="U7QJ22"/>